<accession>F9CVY9</accession>
<reference evidence="1 2" key="1">
    <citation type="journal article" date="2011" name="J. Bacteriol.">
        <title>Genome Sequence of an Ammonia-Oxidizing Soil Archaeon, "Candidatus Nitrosoarchaeum koreensis" MY1.</title>
        <authorList>
            <person name="Kim B.K."/>
            <person name="Jung M.Y."/>
            <person name="Yu D.S."/>
            <person name="Park S.J."/>
            <person name="Oh T.K."/>
            <person name="Rhee S.K."/>
            <person name="Kim J.F."/>
        </authorList>
    </citation>
    <scope>NUCLEOTIDE SEQUENCE [LARGE SCALE GENOMIC DNA]</scope>
    <source>
        <strain evidence="1 2">MY1</strain>
    </source>
</reference>
<name>F9CVY9_9ARCH</name>
<organism evidence="1 2">
    <name type="scientific">Nitrosarchaeum koreense MY1</name>
    <dbReference type="NCBI Taxonomy" id="1001994"/>
    <lineage>
        <taxon>Archaea</taxon>
        <taxon>Nitrososphaerota</taxon>
        <taxon>Nitrososphaeria</taxon>
        <taxon>Nitrosopumilales</taxon>
        <taxon>Nitrosopumilaceae</taxon>
        <taxon>Nitrosarchaeum</taxon>
    </lineage>
</organism>
<gene>
    <name evidence="1" type="ORF">MY1_0678</name>
</gene>
<proteinExistence type="predicted"/>
<dbReference type="Proteomes" id="UP000004440">
    <property type="component" value="Unassembled WGS sequence"/>
</dbReference>
<dbReference type="STRING" id="1001994.MY1_0678"/>
<dbReference type="AlphaFoldDB" id="F9CVY9"/>
<dbReference type="EMBL" id="AFPU01000001">
    <property type="protein sequence ID" value="EGP93441.1"/>
    <property type="molecule type" value="Genomic_DNA"/>
</dbReference>
<sequence>MTTKTILMVLPILCAIGLLFTPSAVYAHAGHNHGGGGCSDCNPPTLGVDASGKRQVSGGITINGQTFDVDMFQQDLDSQILQIGEPVEITLKIYDNRGYDELKHVELNLGHEEKFLSGVMVPHYPVTIEWSKTFDGKTTTTVFDKQKLVKDVSVQVLDNSPIIGVKFNFIPVQQFDANTIVTKIWDQKRNDNVNYFHNVLDIVSNEPTPVLVNSVKSMSEKTSEKTTQELTISNPLIDKVNQDIKCSAKDVHLLRASDNSPVCVDAYQASVLIQNHWAIPAQ</sequence>
<comment type="caution">
    <text evidence="1">The sequence shown here is derived from an EMBL/GenBank/DDBJ whole genome shotgun (WGS) entry which is preliminary data.</text>
</comment>
<evidence type="ECO:0000313" key="2">
    <source>
        <dbReference type="Proteomes" id="UP000004440"/>
    </source>
</evidence>
<protein>
    <submittedName>
        <fullName evidence="1">Uncharacterized protein</fullName>
    </submittedName>
</protein>
<evidence type="ECO:0000313" key="1">
    <source>
        <dbReference type="EMBL" id="EGP93441.1"/>
    </source>
</evidence>
<keyword evidence="2" id="KW-1185">Reference proteome</keyword>
<dbReference type="RefSeq" id="WP_007550196.1">
    <property type="nucleotide sequence ID" value="NZ_AFPU01000001.1"/>
</dbReference>